<name>A0AAU7T331_9ACTN</name>
<organism evidence="2">
    <name type="scientific">Kribbella sp. HUAS MG21</name>
    <dbReference type="NCBI Taxonomy" id="3160966"/>
    <lineage>
        <taxon>Bacteria</taxon>
        <taxon>Bacillati</taxon>
        <taxon>Actinomycetota</taxon>
        <taxon>Actinomycetes</taxon>
        <taxon>Propionibacteriales</taxon>
        <taxon>Kribbellaceae</taxon>
        <taxon>Kribbella</taxon>
    </lineage>
</organism>
<accession>A0AAU7T331</accession>
<keyword evidence="1" id="KW-0812">Transmembrane</keyword>
<evidence type="ECO:0000313" key="2">
    <source>
        <dbReference type="EMBL" id="XBV21015.1"/>
    </source>
</evidence>
<evidence type="ECO:0000256" key="1">
    <source>
        <dbReference type="SAM" id="Phobius"/>
    </source>
</evidence>
<gene>
    <name evidence="2" type="ORF">ABN611_20875</name>
</gene>
<feature type="transmembrane region" description="Helical" evidence="1">
    <location>
        <begin position="12"/>
        <end position="34"/>
    </location>
</feature>
<feature type="transmembrane region" description="Helical" evidence="1">
    <location>
        <begin position="87"/>
        <end position="109"/>
    </location>
</feature>
<proteinExistence type="predicted"/>
<keyword evidence="1" id="KW-0472">Membrane</keyword>
<dbReference type="AlphaFoldDB" id="A0AAU7T331"/>
<dbReference type="RefSeq" id="WP_350273881.1">
    <property type="nucleotide sequence ID" value="NZ_CP158165.1"/>
</dbReference>
<feature type="transmembrane region" description="Helical" evidence="1">
    <location>
        <begin position="121"/>
        <end position="140"/>
    </location>
</feature>
<dbReference type="EMBL" id="CP158165">
    <property type="protein sequence ID" value="XBV21015.1"/>
    <property type="molecule type" value="Genomic_DNA"/>
</dbReference>
<keyword evidence="1" id="KW-1133">Transmembrane helix</keyword>
<protein>
    <submittedName>
        <fullName evidence="2">Uncharacterized protein</fullName>
    </submittedName>
</protein>
<sequence length="143" mass="14915">MRQSLSETRPGRGTAWLAVGLSLVLAVAAIVDQAGSRSLFDHSVSVYAPYGKEVQSGTVCGLVYAAAAFNALLWLGAAALARTPRPLALGAAAVATLLTLTTALLLLFITEYGQHPFPPLWGLLALLPAVAGVLALTHLARRR</sequence>
<reference evidence="2" key="1">
    <citation type="submission" date="2024-06" db="EMBL/GenBank/DDBJ databases">
        <title>Kribbella sp. strain HUAS MG21 genome sequences.</title>
        <authorList>
            <person name="Mo P."/>
        </authorList>
    </citation>
    <scope>NUCLEOTIDE SEQUENCE</scope>
    <source>
        <strain evidence="2">HUAS MG21</strain>
    </source>
</reference>
<feature type="transmembrane region" description="Helical" evidence="1">
    <location>
        <begin position="54"/>
        <end position="75"/>
    </location>
</feature>